<dbReference type="Proteomes" id="UP000676325">
    <property type="component" value="Unassembled WGS sequence"/>
</dbReference>
<accession>A0A941EF56</accession>
<protein>
    <submittedName>
        <fullName evidence="5">MarR family transcriptional regulator</fullName>
    </submittedName>
</protein>
<dbReference type="GO" id="GO:0003677">
    <property type="term" value="F:DNA binding"/>
    <property type="evidence" value="ECO:0007669"/>
    <property type="project" value="UniProtKB-KW"/>
</dbReference>
<dbReference type="Gene3D" id="1.10.10.10">
    <property type="entry name" value="Winged helix-like DNA-binding domain superfamily/Winged helix DNA-binding domain"/>
    <property type="match status" value="1"/>
</dbReference>
<dbReference type="InterPro" id="IPR036388">
    <property type="entry name" value="WH-like_DNA-bd_sf"/>
</dbReference>
<gene>
    <name evidence="5" type="ORF">KDK95_24975</name>
</gene>
<dbReference type="RefSeq" id="WP_212520718.1">
    <property type="nucleotide sequence ID" value="NZ_JAGSOH010000091.1"/>
</dbReference>
<dbReference type="PROSITE" id="PS50995">
    <property type="entry name" value="HTH_MARR_2"/>
    <property type="match status" value="1"/>
</dbReference>
<reference evidence="5" key="1">
    <citation type="submission" date="2021-04" db="EMBL/GenBank/DDBJ databases">
        <title>Genome based classification of Actinospica acidithermotolerans sp. nov., an actinobacterium isolated from an Indonesian hot spring.</title>
        <authorList>
            <person name="Kusuma A.B."/>
            <person name="Putra K.E."/>
            <person name="Nafisah S."/>
            <person name="Loh J."/>
            <person name="Nouioui I."/>
            <person name="Goodfellow M."/>
        </authorList>
    </citation>
    <scope>NUCLEOTIDE SEQUENCE</scope>
    <source>
        <strain evidence="5">MGRD01-02</strain>
    </source>
</reference>
<dbReference type="InterPro" id="IPR000835">
    <property type="entry name" value="HTH_MarR-typ"/>
</dbReference>
<organism evidence="5 6">
    <name type="scientific">Actinospica acidithermotolerans</name>
    <dbReference type="NCBI Taxonomy" id="2828514"/>
    <lineage>
        <taxon>Bacteria</taxon>
        <taxon>Bacillati</taxon>
        <taxon>Actinomycetota</taxon>
        <taxon>Actinomycetes</taxon>
        <taxon>Catenulisporales</taxon>
        <taxon>Actinospicaceae</taxon>
        <taxon>Actinospica</taxon>
    </lineage>
</organism>
<evidence type="ECO:0000256" key="3">
    <source>
        <dbReference type="ARBA" id="ARBA00023163"/>
    </source>
</evidence>
<dbReference type="PRINTS" id="PR00598">
    <property type="entry name" value="HTHMARR"/>
</dbReference>
<dbReference type="SMART" id="SM00347">
    <property type="entry name" value="HTH_MARR"/>
    <property type="match status" value="1"/>
</dbReference>
<dbReference type="InterPro" id="IPR023187">
    <property type="entry name" value="Tscrpt_reg_MarR-type_CS"/>
</dbReference>
<dbReference type="SUPFAM" id="SSF46785">
    <property type="entry name" value="Winged helix' DNA-binding domain"/>
    <property type="match status" value="1"/>
</dbReference>
<evidence type="ECO:0000259" key="4">
    <source>
        <dbReference type="PROSITE" id="PS50995"/>
    </source>
</evidence>
<name>A0A941EF56_9ACTN</name>
<keyword evidence="3" id="KW-0804">Transcription</keyword>
<dbReference type="PANTHER" id="PTHR33164">
    <property type="entry name" value="TRANSCRIPTIONAL REGULATOR, MARR FAMILY"/>
    <property type="match status" value="1"/>
</dbReference>
<evidence type="ECO:0000313" key="5">
    <source>
        <dbReference type="EMBL" id="MBR7829583.1"/>
    </source>
</evidence>
<sequence length="142" mass="15731">MTRRDPLDLEVITALGELTTRFFGDYDAAAGAHGLSGAQARLLALVVTEPRPMSRLATGLRCEPSNVTGLVDRLESRGLVERRIDPQDRRVKLIAPTEAGSELSARVWADLNFAAEPLRGLEQPERIQLRDLLRKMRGSRAE</sequence>
<dbReference type="EMBL" id="JAGSOH010000091">
    <property type="protein sequence ID" value="MBR7829583.1"/>
    <property type="molecule type" value="Genomic_DNA"/>
</dbReference>
<dbReference type="Pfam" id="PF01047">
    <property type="entry name" value="MarR"/>
    <property type="match status" value="1"/>
</dbReference>
<keyword evidence="6" id="KW-1185">Reference proteome</keyword>
<keyword evidence="1" id="KW-0805">Transcription regulation</keyword>
<dbReference type="InterPro" id="IPR039422">
    <property type="entry name" value="MarR/SlyA-like"/>
</dbReference>
<feature type="domain" description="HTH marR-type" evidence="4">
    <location>
        <begin position="8"/>
        <end position="138"/>
    </location>
</feature>
<dbReference type="GO" id="GO:0003700">
    <property type="term" value="F:DNA-binding transcription factor activity"/>
    <property type="evidence" value="ECO:0007669"/>
    <property type="project" value="InterPro"/>
</dbReference>
<dbReference type="InterPro" id="IPR036390">
    <property type="entry name" value="WH_DNA-bd_sf"/>
</dbReference>
<dbReference type="PANTHER" id="PTHR33164:SF99">
    <property type="entry name" value="MARR FAMILY REGULATORY PROTEIN"/>
    <property type="match status" value="1"/>
</dbReference>
<evidence type="ECO:0000313" key="6">
    <source>
        <dbReference type="Proteomes" id="UP000676325"/>
    </source>
</evidence>
<proteinExistence type="predicted"/>
<evidence type="ECO:0000256" key="2">
    <source>
        <dbReference type="ARBA" id="ARBA00023125"/>
    </source>
</evidence>
<dbReference type="GO" id="GO:0006950">
    <property type="term" value="P:response to stress"/>
    <property type="evidence" value="ECO:0007669"/>
    <property type="project" value="TreeGrafter"/>
</dbReference>
<evidence type="ECO:0000256" key="1">
    <source>
        <dbReference type="ARBA" id="ARBA00023015"/>
    </source>
</evidence>
<dbReference type="PROSITE" id="PS01117">
    <property type="entry name" value="HTH_MARR_1"/>
    <property type="match status" value="1"/>
</dbReference>
<keyword evidence="2" id="KW-0238">DNA-binding</keyword>
<dbReference type="AlphaFoldDB" id="A0A941EF56"/>
<comment type="caution">
    <text evidence="5">The sequence shown here is derived from an EMBL/GenBank/DDBJ whole genome shotgun (WGS) entry which is preliminary data.</text>
</comment>